<reference evidence="3 4" key="1">
    <citation type="journal article" date="2012" name="J. Bacteriol.">
        <title>Genome Sequence of Fibrella aestuarina BUZ 2T, a Filamentous Marine Bacterium.</title>
        <authorList>
            <person name="Filippini M."/>
            <person name="Qi W."/>
            <person name="Blom J."/>
            <person name="Goesmann A."/>
            <person name="Smits T.H."/>
            <person name="Bagheri H.C."/>
        </authorList>
    </citation>
    <scope>NUCLEOTIDE SEQUENCE [LARGE SCALE GENOMIC DNA]</scope>
    <source>
        <strain evidence="4">BUZ 2T</strain>
    </source>
</reference>
<sequence length="72" mass="7903">MTNTTKNVGFLDRLVRGLIAVDLLAVCFITLTGSLFTIPLCLLAGYFIYTGLTGFCPLYSAIGRNTRQRTEP</sequence>
<evidence type="ECO:0000313" key="3">
    <source>
        <dbReference type="EMBL" id="CCH00640.1"/>
    </source>
</evidence>
<evidence type="ECO:0000259" key="2">
    <source>
        <dbReference type="Pfam" id="PF11127"/>
    </source>
</evidence>
<dbReference type="RefSeq" id="WP_015331739.1">
    <property type="nucleotide sequence ID" value="NC_020054.1"/>
</dbReference>
<gene>
    <name evidence="3" type="ORF">FAES_2631</name>
</gene>
<keyword evidence="1" id="KW-1133">Transmembrane helix</keyword>
<dbReference type="EMBL" id="HE796683">
    <property type="protein sequence ID" value="CCH00640.1"/>
    <property type="molecule type" value="Genomic_DNA"/>
</dbReference>
<evidence type="ECO:0000256" key="1">
    <source>
        <dbReference type="SAM" id="Phobius"/>
    </source>
</evidence>
<dbReference type="KEGG" id="fae:FAES_2631"/>
<dbReference type="Pfam" id="PF11127">
    <property type="entry name" value="YgaP-like_TM"/>
    <property type="match status" value="1"/>
</dbReference>
<proteinExistence type="predicted"/>
<dbReference type="HOGENOM" id="CLU_176022_3_0_10"/>
<feature type="domain" description="Inner membrane protein YgaP-like transmembrane" evidence="2">
    <location>
        <begin position="5"/>
        <end position="68"/>
    </location>
</feature>
<feature type="transmembrane region" description="Helical" evidence="1">
    <location>
        <begin position="14"/>
        <end position="36"/>
    </location>
</feature>
<keyword evidence="1" id="KW-0812">Transmembrane</keyword>
<dbReference type="AlphaFoldDB" id="I0K937"/>
<name>I0K937_9BACT</name>
<dbReference type="STRING" id="1166018.FAES_2631"/>
<dbReference type="Proteomes" id="UP000011058">
    <property type="component" value="Chromosome"/>
</dbReference>
<evidence type="ECO:0000313" key="4">
    <source>
        <dbReference type="Proteomes" id="UP000011058"/>
    </source>
</evidence>
<dbReference type="InterPro" id="IPR021309">
    <property type="entry name" value="YgaP-like_TM"/>
</dbReference>
<keyword evidence="1" id="KW-0472">Membrane</keyword>
<keyword evidence="4" id="KW-1185">Reference proteome</keyword>
<protein>
    <recommendedName>
        <fullName evidence="2">Inner membrane protein YgaP-like transmembrane domain-containing protein</fullName>
    </recommendedName>
</protein>
<dbReference type="OrthoDB" id="9804804at2"/>
<feature type="transmembrane region" description="Helical" evidence="1">
    <location>
        <begin position="42"/>
        <end position="62"/>
    </location>
</feature>
<organism evidence="3 4">
    <name type="scientific">Fibrella aestuarina BUZ 2</name>
    <dbReference type="NCBI Taxonomy" id="1166018"/>
    <lineage>
        <taxon>Bacteria</taxon>
        <taxon>Pseudomonadati</taxon>
        <taxon>Bacteroidota</taxon>
        <taxon>Cytophagia</taxon>
        <taxon>Cytophagales</taxon>
        <taxon>Spirosomataceae</taxon>
        <taxon>Fibrella</taxon>
    </lineage>
</organism>
<accession>I0K937</accession>